<comment type="caution">
    <text evidence="2">The sequence shown here is derived from an EMBL/GenBank/DDBJ whole genome shotgun (WGS) entry which is preliminary data.</text>
</comment>
<dbReference type="Pfam" id="PF04297">
    <property type="entry name" value="UPF0122"/>
    <property type="match status" value="1"/>
</dbReference>
<dbReference type="PANTHER" id="PTHR40083">
    <property type="entry name" value="UPF0122 PROTEIN CBO2450/CLC_2298"/>
    <property type="match status" value="1"/>
</dbReference>
<comment type="similarity">
    <text evidence="1">Belongs to the UPF0122 family.</text>
</comment>
<dbReference type="PANTHER" id="PTHR40083:SF1">
    <property type="entry name" value="UPF0122 PROTEIN YLXM"/>
    <property type="match status" value="1"/>
</dbReference>
<gene>
    <name evidence="2" type="ORF">KQI42_06925</name>
</gene>
<dbReference type="RefSeq" id="WP_216518107.1">
    <property type="nucleotide sequence ID" value="NZ_JAHLPM010000004.1"/>
</dbReference>
<evidence type="ECO:0000313" key="2">
    <source>
        <dbReference type="EMBL" id="MBU5437733.1"/>
    </source>
</evidence>
<dbReference type="GO" id="GO:0003677">
    <property type="term" value="F:DNA binding"/>
    <property type="evidence" value="ECO:0007669"/>
    <property type="project" value="UniProtKB-KW"/>
</dbReference>
<keyword evidence="2" id="KW-0238">DNA-binding</keyword>
<name>A0ABS6E496_9FIRM</name>
<evidence type="ECO:0000313" key="3">
    <source>
        <dbReference type="Proteomes" id="UP000749471"/>
    </source>
</evidence>
<dbReference type="InterPro" id="IPR007394">
    <property type="entry name" value="UPF0122"/>
</dbReference>
<reference evidence="2 3" key="1">
    <citation type="submission" date="2021-06" db="EMBL/GenBank/DDBJ databases">
        <authorList>
            <person name="Sun Q."/>
            <person name="Li D."/>
        </authorList>
    </citation>
    <scope>NUCLEOTIDE SEQUENCE [LARGE SCALE GENOMIC DNA]</scope>
    <source>
        <strain evidence="2 3">MSJ-40</strain>
    </source>
</reference>
<accession>A0ABS6E496</accession>
<keyword evidence="3" id="KW-1185">Reference proteome</keyword>
<dbReference type="HAMAP" id="MF_00245">
    <property type="entry name" value="UPF0122"/>
    <property type="match status" value="1"/>
</dbReference>
<organism evidence="2 3">
    <name type="scientific">Tissierella simiarum</name>
    <dbReference type="NCBI Taxonomy" id="2841534"/>
    <lineage>
        <taxon>Bacteria</taxon>
        <taxon>Bacillati</taxon>
        <taxon>Bacillota</taxon>
        <taxon>Tissierellia</taxon>
        <taxon>Tissierellales</taxon>
        <taxon>Tissierellaceae</taxon>
        <taxon>Tissierella</taxon>
    </lineage>
</organism>
<dbReference type="Proteomes" id="UP000749471">
    <property type="component" value="Unassembled WGS sequence"/>
</dbReference>
<evidence type="ECO:0000256" key="1">
    <source>
        <dbReference type="HAMAP-Rule" id="MF_00245"/>
    </source>
</evidence>
<dbReference type="NCBIfam" id="NF045758">
    <property type="entry name" value="YlxM"/>
    <property type="match status" value="1"/>
</dbReference>
<dbReference type="InterPro" id="IPR054831">
    <property type="entry name" value="UPF0122_fam_protein"/>
</dbReference>
<proteinExistence type="inferred from homology"/>
<comment type="function">
    <text evidence="1">Might take part in the signal recognition particle (SRP) pathway. This is inferred from the conservation of its genetic proximity to ftsY/ffh. May be a regulatory protein.</text>
</comment>
<sequence>MVDKIVEMGILFDFYGKLLSDRQYLAIELYYIHDLSLAEIGEELRISRQGVYDTLKRAENKLYEYENNLGLVKKFYSSHKNIENIVKISIEIKELAEDINEDKIKRKAEEIYDIGSKILDNSREVVD</sequence>
<protein>
    <recommendedName>
        <fullName evidence="1">UPF0122 protein KQI42_06925</fullName>
    </recommendedName>
</protein>
<dbReference type="EMBL" id="JAHLPM010000004">
    <property type="protein sequence ID" value="MBU5437733.1"/>
    <property type="molecule type" value="Genomic_DNA"/>
</dbReference>